<dbReference type="InterPro" id="IPR007718">
    <property type="entry name" value="Srp40_C"/>
</dbReference>
<name>A0ABQ7T4I0_PHRPL</name>
<comment type="caution">
    <text evidence="3">The sequence shown here is derived from an EMBL/GenBank/DDBJ whole genome shotgun (WGS) entry which is preliminary data.</text>
</comment>
<feature type="compositionally biased region" description="Basic and acidic residues" evidence="1">
    <location>
        <begin position="70"/>
        <end position="79"/>
    </location>
</feature>
<feature type="compositionally biased region" description="Basic residues" evidence="1">
    <location>
        <begin position="1"/>
        <end position="10"/>
    </location>
</feature>
<proteinExistence type="predicted"/>
<feature type="compositionally biased region" description="Low complexity" evidence="1">
    <location>
        <begin position="197"/>
        <end position="214"/>
    </location>
</feature>
<dbReference type="PANTHER" id="PTHR23216">
    <property type="entry name" value="NUCLEOLAR AND COILED-BODY PHOSPHOPROTEIN 1"/>
    <property type="match status" value="1"/>
</dbReference>
<keyword evidence="4" id="KW-1185">Reference proteome</keyword>
<feature type="compositionally biased region" description="Acidic residues" evidence="1">
    <location>
        <begin position="111"/>
        <end position="121"/>
    </location>
</feature>
<evidence type="ECO:0000313" key="3">
    <source>
        <dbReference type="EMBL" id="KAH0624365.1"/>
    </source>
</evidence>
<organism evidence="3 4">
    <name type="scientific">Phrynosoma platyrhinos</name>
    <name type="common">Desert horned lizard</name>
    <dbReference type="NCBI Taxonomy" id="52577"/>
    <lineage>
        <taxon>Eukaryota</taxon>
        <taxon>Metazoa</taxon>
        <taxon>Chordata</taxon>
        <taxon>Craniata</taxon>
        <taxon>Vertebrata</taxon>
        <taxon>Euteleostomi</taxon>
        <taxon>Lepidosauria</taxon>
        <taxon>Squamata</taxon>
        <taxon>Bifurcata</taxon>
        <taxon>Unidentata</taxon>
        <taxon>Episquamata</taxon>
        <taxon>Toxicofera</taxon>
        <taxon>Iguania</taxon>
        <taxon>Phrynosomatidae</taxon>
        <taxon>Phrynosomatinae</taxon>
        <taxon>Phrynosoma</taxon>
    </lineage>
</organism>
<feature type="region of interest" description="Disordered" evidence="1">
    <location>
        <begin position="1"/>
        <end position="362"/>
    </location>
</feature>
<dbReference type="Pfam" id="PF05022">
    <property type="entry name" value="SRP40_C"/>
    <property type="match status" value="1"/>
</dbReference>
<dbReference type="InterPro" id="IPR039191">
    <property type="entry name" value="Nopp140-like"/>
</dbReference>
<evidence type="ECO:0000256" key="1">
    <source>
        <dbReference type="SAM" id="MobiDB-lite"/>
    </source>
</evidence>
<feature type="compositionally biased region" description="Basic residues" evidence="1">
    <location>
        <begin position="342"/>
        <end position="355"/>
    </location>
</feature>
<evidence type="ECO:0000313" key="4">
    <source>
        <dbReference type="Proteomes" id="UP000826234"/>
    </source>
</evidence>
<accession>A0ABQ7T4I0</accession>
<sequence>MGTKVTKVKPKISNGKAESSSSSDSSSSSSSHTEKKAPVKSLQEGQYSAVPPPASMESKNNKAQALACKNKLEKSDKKKQVSNKRITAEGPVAKQQHTPKSVPLPTQKEEDSSESDSDSSSEEDKKVIVKVSVKSAATKDSDSSENEVPVKSAGIPDTKTAKKRPVVTVAEKANGNTDGKKVPKKGLGAKTTKPDSKSSMPASKASSSDSSSTSSDEEEKKKPAMKPSSSKLAGGSNVRAGKEAPLESSSSSDSSSDEEPKKAGTGIKKKVKDSCSTSEKKKSKTSSNLEGKIPALKNLTSDVASVSQFSSSGEEAVNKGLPKKKRKREEDQESETPDNKKMKPRTPHTFPKMKRQSSPFRRVKAEEIEVDARVANNSFDAKKGASGDWGEKANEVLKFTKGKSFRHEKTKKKRGSYCGGSISTEINSIKFESD</sequence>
<feature type="compositionally biased region" description="Low complexity" evidence="1">
    <location>
        <begin position="301"/>
        <end position="312"/>
    </location>
</feature>
<reference evidence="3 4" key="1">
    <citation type="journal article" date="2022" name="Gigascience">
        <title>A chromosome-level genome assembly and annotation of the desert horned lizard, Phrynosoma platyrhinos, provides insight into chromosomal rearrangements among reptiles.</title>
        <authorList>
            <person name="Koochekian N."/>
            <person name="Ascanio A."/>
            <person name="Farleigh K."/>
            <person name="Card D.C."/>
            <person name="Schield D.R."/>
            <person name="Castoe T.A."/>
            <person name="Jezkova T."/>
        </authorList>
    </citation>
    <scope>NUCLEOTIDE SEQUENCE [LARGE SCALE GENOMIC DNA]</scope>
    <source>
        <strain evidence="3">NK-2021</strain>
    </source>
</reference>
<evidence type="ECO:0000259" key="2">
    <source>
        <dbReference type="Pfam" id="PF05022"/>
    </source>
</evidence>
<feature type="domain" description="Srp40 C-terminal" evidence="2">
    <location>
        <begin position="359"/>
        <end position="431"/>
    </location>
</feature>
<feature type="compositionally biased region" description="Low complexity" evidence="1">
    <location>
        <begin position="19"/>
        <end position="31"/>
    </location>
</feature>
<dbReference type="EMBL" id="JAIPUX010001232">
    <property type="protein sequence ID" value="KAH0624365.1"/>
    <property type="molecule type" value="Genomic_DNA"/>
</dbReference>
<dbReference type="Proteomes" id="UP000826234">
    <property type="component" value="Unassembled WGS sequence"/>
</dbReference>
<dbReference type="PANTHER" id="PTHR23216:SF1">
    <property type="entry name" value="NUCLEOLAR AND COILED-BODY PHOSPHOPROTEIN 1"/>
    <property type="match status" value="1"/>
</dbReference>
<protein>
    <recommendedName>
        <fullName evidence="2">Srp40 C-terminal domain-containing protein</fullName>
    </recommendedName>
</protein>
<gene>
    <name evidence="3" type="ORF">JD844_031763</name>
</gene>